<dbReference type="InterPro" id="IPR020591">
    <property type="entry name" value="Chromosome_initiator_DnaA-like"/>
</dbReference>
<comment type="domain">
    <text evidence="8">Domain I is involved in oligomerization and binding regulators, domain II is flexibile and of varying length in different bacteria, domain III forms the AAA+ region, while domain IV binds dsDNA.</text>
</comment>
<dbReference type="SMART" id="SM00382">
    <property type="entry name" value="AAA"/>
    <property type="match status" value="1"/>
</dbReference>
<dbReference type="GO" id="GO:0006270">
    <property type="term" value="P:DNA replication initiation"/>
    <property type="evidence" value="ECO:0007669"/>
    <property type="project" value="UniProtKB-UniRule"/>
</dbReference>
<dbReference type="GO" id="GO:0003688">
    <property type="term" value="F:DNA replication origin binding"/>
    <property type="evidence" value="ECO:0007669"/>
    <property type="project" value="UniProtKB-UniRule"/>
</dbReference>
<dbReference type="PANTHER" id="PTHR30050">
    <property type="entry name" value="CHROMOSOMAL REPLICATION INITIATOR PROTEIN DNAA"/>
    <property type="match status" value="1"/>
</dbReference>
<feature type="domain" description="Chromosomal replication initiator DnaA C-terminal" evidence="13">
    <location>
        <begin position="373"/>
        <end position="441"/>
    </location>
</feature>
<dbReference type="Proteomes" id="UP000004259">
    <property type="component" value="Unassembled WGS sequence"/>
</dbReference>
<feature type="binding site" evidence="8">
    <location>
        <position position="176"/>
    </location>
    <ligand>
        <name>ATP</name>
        <dbReference type="ChEBI" id="CHEBI:30616"/>
    </ligand>
</feature>
<gene>
    <name evidence="8 14" type="primary">dnaA</name>
    <name evidence="14" type="ORF">CUS_4975</name>
</gene>
<keyword evidence="6 8" id="KW-0446">Lipid-binding</keyword>
<proteinExistence type="inferred from homology"/>
<dbReference type="InterPro" id="IPR013317">
    <property type="entry name" value="DnaA_dom"/>
</dbReference>
<feature type="binding site" evidence="8">
    <location>
        <position position="175"/>
    </location>
    <ligand>
        <name>ATP</name>
        <dbReference type="ChEBI" id="CHEBI:30616"/>
    </ligand>
</feature>
<evidence type="ECO:0000313" key="14">
    <source>
        <dbReference type="EMBL" id="EGC03976.1"/>
    </source>
</evidence>
<dbReference type="GO" id="GO:0005886">
    <property type="term" value="C:plasma membrane"/>
    <property type="evidence" value="ECO:0007669"/>
    <property type="project" value="TreeGrafter"/>
</dbReference>
<feature type="region of interest" description="Domain IV, binds dsDNA" evidence="8">
    <location>
        <begin position="345"/>
        <end position="465"/>
    </location>
</feature>
<dbReference type="GO" id="GO:0005524">
    <property type="term" value="F:ATP binding"/>
    <property type="evidence" value="ECO:0007669"/>
    <property type="project" value="UniProtKB-UniRule"/>
</dbReference>
<evidence type="ECO:0000256" key="7">
    <source>
        <dbReference type="ARBA" id="ARBA00023125"/>
    </source>
</evidence>
<comment type="similarity">
    <text evidence="1 8 11">Belongs to the DnaA family.</text>
</comment>
<keyword evidence="3 8" id="KW-0235">DNA replication</keyword>
<dbReference type="Pfam" id="PF00308">
    <property type="entry name" value="Bac_DnaA"/>
    <property type="match status" value="1"/>
</dbReference>
<dbReference type="PRINTS" id="PR00051">
    <property type="entry name" value="DNAA"/>
</dbReference>
<dbReference type="Gene3D" id="1.10.8.60">
    <property type="match status" value="1"/>
</dbReference>
<keyword evidence="5 8" id="KW-0067">ATP-binding</keyword>
<dbReference type="RefSeq" id="WP_002847745.1">
    <property type="nucleotide sequence ID" value="NZ_ADKM02000049.1"/>
</dbReference>
<protein>
    <recommendedName>
        <fullName evidence="8 9">Chromosomal replication initiator protein DnaA</fullName>
    </recommendedName>
</protein>
<dbReference type="InterPro" id="IPR001957">
    <property type="entry name" value="Chromosome_initiator_DnaA"/>
</dbReference>
<dbReference type="SUPFAM" id="SSF48295">
    <property type="entry name" value="TrpR-like"/>
    <property type="match status" value="1"/>
</dbReference>
<keyword evidence="2 8" id="KW-0963">Cytoplasm</keyword>
<dbReference type="SMART" id="SM00760">
    <property type="entry name" value="Bac_DnaA_C"/>
    <property type="match status" value="1"/>
</dbReference>
<dbReference type="AlphaFoldDB" id="E9S9T5"/>
<comment type="caution">
    <text evidence="8">Lacks conserved residue(s) required for the propagation of feature annotation.</text>
</comment>
<dbReference type="InterPro" id="IPR038454">
    <property type="entry name" value="DnaA_N_sf"/>
</dbReference>
<accession>E9S9T5</accession>
<keyword evidence="7 8" id="KW-0238">DNA-binding</keyword>
<dbReference type="GO" id="GO:0008289">
    <property type="term" value="F:lipid binding"/>
    <property type="evidence" value="ECO:0007669"/>
    <property type="project" value="UniProtKB-KW"/>
</dbReference>
<feature type="binding site" evidence="8">
    <location>
        <position position="174"/>
    </location>
    <ligand>
        <name>ATP</name>
        <dbReference type="ChEBI" id="CHEBI:30616"/>
    </ligand>
</feature>
<evidence type="ECO:0000259" key="12">
    <source>
        <dbReference type="SMART" id="SM00382"/>
    </source>
</evidence>
<dbReference type="PANTHER" id="PTHR30050:SF2">
    <property type="entry name" value="CHROMOSOMAL REPLICATION INITIATOR PROTEIN DNAA"/>
    <property type="match status" value="1"/>
</dbReference>
<dbReference type="SUPFAM" id="SSF52540">
    <property type="entry name" value="P-loop containing nucleoside triphosphate hydrolases"/>
    <property type="match status" value="1"/>
</dbReference>
<evidence type="ECO:0000256" key="3">
    <source>
        <dbReference type="ARBA" id="ARBA00022705"/>
    </source>
</evidence>
<dbReference type="EMBL" id="ADKM02000049">
    <property type="protein sequence ID" value="EGC03976.1"/>
    <property type="molecule type" value="Genomic_DNA"/>
</dbReference>
<evidence type="ECO:0000256" key="5">
    <source>
        <dbReference type="ARBA" id="ARBA00022840"/>
    </source>
</evidence>
<evidence type="ECO:0000256" key="6">
    <source>
        <dbReference type="ARBA" id="ARBA00023121"/>
    </source>
</evidence>
<evidence type="ECO:0000256" key="10">
    <source>
        <dbReference type="RuleBase" id="RU000577"/>
    </source>
</evidence>
<reference evidence="14 15" key="1">
    <citation type="submission" date="2011-02" db="EMBL/GenBank/DDBJ databases">
        <authorList>
            <person name="Nelson K.E."/>
            <person name="Sutton G."/>
            <person name="Torralba M."/>
            <person name="Durkin S."/>
            <person name="Harkins D."/>
            <person name="Montgomery R."/>
            <person name="Ziemer C."/>
            <person name="Klaassens E."/>
            <person name="Ocuiv P."/>
            <person name="Morrison M."/>
        </authorList>
    </citation>
    <scope>NUCLEOTIDE SEQUENCE [LARGE SCALE GENOMIC DNA]</scope>
    <source>
        <strain evidence="14 15">8</strain>
    </source>
</reference>
<dbReference type="GO" id="GO:0005737">
    <property type="term" value="C:cytoplasm"/>
    <property type="evidence" value="ECO:0007669"/>
    <property type="project" value="UniProtKB-SubCell"/>
</dbReference>
<dbReference type="InterPro" id="IPR027417">
    <property type="entry name" value="P-loop_NTPase"/>
</dbReference>
<dbReference type="Pfam" id="PF08299">
    <property type="entry name" value="Bac_DnaA_C"/>
    <property type="match status" value="1"/>
</dbReference>
<dbReference type="InterPro" id="IPR010921">
    <property type="entry name" value="Trp_repressor/repl_initiator"/>
</dbReference>
<comment type="subcellular location">
    <subcellularLocation>
        <location evidence="8">Cytoplasm</location>
    </subcellularLocation>
</comment>
<dbReference type="Gene3D" id="3.40.50.300">
    <property type="entry name" value="P-loop containing nucleotide triphosphate hydrolases"/>
    <property type="match status" value="1"/>
</dbReference>
<evidence type="ECO:0000313" key="15">
    <source>
        <dbReference type="Proteomes" id="UP000004259"/>
    </source>
</evidence>
<organism evidence="14 15">
    <name type="scientific">Ruminococcus albus 8</name>
    <dbReference type="NCBI Taxonomy" id="246199"/>
    <lineage>
        <taxon>Bacteria</taxon>
        <taxon>Bacillati</taxon>
        <taxon>Bacillota</taxon>
        <taxon>Clostridia</taxon>
        <taxon>Eubacteriales</taxon>
        <taxon>Oscillospiraceae</taxon>
        <taxon>Ruminococcus</taxon>
    </lineage>
</organism>
<dbReference type="CDD" id="cd00009">
    <property type="entry name" value="AAA"/>
    <property type="match status" value="1"/>
</dbReference>
<comment type="caution">
    <text evidence="14">The sequence shown here is derived from an EMBL/GenBank/DDBJ whole genome shotgun (WGS) entry which is preliminary data.</text>
</comment>
<dbReference type="InterPro" id="IPR003593">
    <property type="entry name" value="AAA+_ATPase"/>
</dbReference>
<keyword evidence="4 8" id="KW-0547">Nucleotide-binding</keyword>
<evidence type="ECO:0000256" key="2">
    <source>
        <dbReference type="ARBA" id="ARBA00022490"/>
    </source>
</evidence>
<evidence type="ECO:0000256" key="11">
    <source>
        <dbReference type="RuleBase" id="RU004227"/>
    </source>
</evidence>
<dbReference type="CDD" id="cd06571">
    <property type="entry name" value="Bac_DnaA_C"/>
    <property type="match status" value="1"/>
</dbReference>
<dbReference type="STRING" id="246199.CUS_4975"/>
<name>E9S9T5_RUMAL</name>
<evidence type="ECO:0000256" key="1">
    <source>
        <dbReference type="ARBA" id="ARBA00006583"/>
    </source>
</evidence>
<feature type="binding site" evidence="8">
    <location>
        <position position="172"/>
    </location>
    <ligand>
        <name>ATP</name>
        <dbReference type="ChEBI" id="CHEBI:30616"/>
    </ligand>
</feature>
<dbReference type="InterPro" id="IPR013159">
    <property type="entry name" value="DnaA_C"/>
</dbReference>
<dbReference type="Gene3D" id="1.10.1750.10">
    <property type="match status" value="1"/>
</dbReference>
<dbReference type="eggNOG" id="COG0593">
    <property type="taxonomic scope" value="Bacteria"/>
</dbReference>
<comment type="subunit">
    <text evidence="8">Oligomerizes as a right-handed, spiral filament on DNA at oriC.</text>
</comment>
<comment type="function">
    <text evidence="8 10">Plays an essential role in the initiation and regulation of chromosomal replication. ATP-DnaA binds to the origin of replication (oriC) to initiate formation of the DNA replication initiation complex once per cell cycle. Binds the DnaA box (a 9 base pair repeat at the origin) and separates the double-stranded (ds)DNA. Forms a right-handed helical filament on oriC DNA; dsDNA binds to the exterior of the filament while single-stranded (ss)DNA is stabiized in the filament's interior. The ATP-DnaA-oriC complex binds and stabilizes one strand of the AT-rich DNA unwinding element (DUE), permitting loading of DNA polymerase. After initiation quickly degrades to an ADP-DnaA complex that is not apt for DNA replication. Binds acidic phospholipids.</text>
</comment>
<feature type="region of interest" description="Domain I, interacts with DnaA modulators" evidence="8">
    <location>
        <begin position="1"/>
        <end position="103"/>
    </location>
</feature>
<dbReference type="GO" id="GO:0006275">
    <property type="term" value="P:regulation of DNA replication"/>
    <property type="evidence" value="ECO:0007669"/>
    <property type="project" value="UniProtKB-UniRule"/>
</dbReference>
<evidence type="ECO:0000256" key="4">
    <source>
        <dbReference type="ARBA" id="ARBA00022741"/>
    </source>
</evidence>
<evidence type="ECO:0000256" key="8">
    <source>
        <dbReference type="HAMAP-Rule" id="MF_00377"/>
    </source>
</evidence>
<dbReference type="NCBIfam" id="TIGR00362">
    <property type="entry name" value="DnaA"/>
    <property type="match status" value="1"/>
</dbReference>
<evidence type="ECO:0000256" key="9">
    <source>
        <dbReference type="NCBIfam" id="TIGR00362"/>
    </source>
</evidence>
<evidence type="ECO:0000259" key="13">
    <source>
        <dbReference type="SMART" id="SM00760"/>
    </source>
</evidence>
<keyword evidence="15" id="KW-1185">Reference proteome</keyword>
<sequence length="465" mass="52645">MDSFNDVFEEVLKYCFRLTGSDVNPQERISEGGYRMWIQPLKPYKFDAENGVAFLLAKNDFIKSTATNTFGKTLTKAFEEVMGFPVKVEIMISGDDSEEEKEELSLGEQPADFSDEAKDSLTFENFVKGSSNDLAYAFCKAVAEKYDKDKHSTGDIDPNKVFNPLIIYGDSGLGKTHLMKAIEHEVNKNHPEMKIIYTTGEAFINELVRALELKETVDFHEKYRNADILLVDDIQIIAGKERMQDEFFHTFNDLYNAGKQIVLTSDVLPSNITKLQDRIATRLSLGVQADVQPPDFETRMAIINRKAELLGLKLSDNVVRLIAEKLKTNIRQLEGTVKKIKALTVYTNESPSVSMAQRVIKEIIISNQPSEITVDRIIGEVANAFDVTPEDIKSNHRHSNISIARKIAIYVLKEVKGMTYTQIGDALNKNHSTMTIHYRDVAKLLKSNKEMKETVDDIIKNLKEK</sequence>
<feature type="domain" description="AAA+ ATPase" evidence="12">
    <location>
        <begin position="161"/>
        <end position="295"/>
    </location>
</feature>
<dbReference type="Gene3D" id="3.30.300.180">
    <property type="match status" value="1"/>
</dbReference>
<dbReference type="HAMAP" id="MF_00377">
    <property type="entry name" value="DnaA_bact"/>
    <property type="match status" value="1"/>
</dbReference>